<name>A0ABT6WI52_9ACTN</name>
<dbReference type="SUPFAM" id="SSF47413">
    <property type="entry name" value="lambda repressor-like DNA-binding domains"/>
    <property type="match status" value="1"/>
</dbReference>
<dbReference type="InterPro" id="IPR001387">
    <property type="entry name" value="Cro/C1-type_HTH"/>
</dbReference>
<dbReference type="Gene3D" id="1.10.260.40">
    <property type="entry name" value="lambda repressor-like DNA-binding domains"/>
    <property type="match status" value="1"/>
</dbReference>
<protein>
    <submittedName>
        <fullName evidence="2">Helix-turn-helix transcriptional regulator</fullName>
    </submittedName>
</protein>
<dbReference type="Pfam" id="PF01381">
    <property type="entry name" value="HTH_3"/>
    <property type="match status" value="1"/>
</dbReference>
<dbReference type="CDD" id="cd00093">
    <property type="entry name" value="HTH_XRE"/>
    <property type="match status" value="1"/>
</dbReference>
<dbReference type="RefSeq" id="WP_282759585.1">
    <property type="nucleotide sequence ID" value="NZ_JASCTH010000007.1"/>
</dbReference>
<reference evidence="2 3" key="1">
    <citation type="submission" date="2023-05" db="EMBL/GenBank/DDBJ databases">
        <title>Actinoplanes sp. NEAU-A12 genome sequencing.</title>
        <authorList>
            <person name="Wang Z.-S."/>
        </authorList>
    </citation>
    <scope>NUCLEOTIDE SEQUENCE [LARGE SCALE GENOMIC DNA]</scope>
    <source>
        <strain evidence="2 3">NEAU-A12</strain>
    </source>
</reference>
<dbReference type="EMBL" id="JASCTH010000007">
    <property type="protein sequence ID" value="MDI6099416.1"/>
    <property type="molecule type" value="Genomic_DNA"/>
</dbReference>
<dbReference type="InterPro" id="IPR010982">
    <property type="entry name" value="Lambda_DNA-bd_dom_sf"/>
</dbReference>
<keyword evidence="3" id="KW-1185">Reference proteome</keyword>
<dbReference type="PROSITE" id="PS50943">
    <property type="entry name" value="HTH_CROC1"/>
    <property type="match status" value="1"/>
</dbReference>
<sequence>MGVLMPSHDTPPAVGTRAGLLARLLSTPQGVAADYDVRARDGLVQALVRMRRRRGLTQGEAARRMSTTQSAVSELENGVTDARLSTLQRYSRVLGCSLELILREGATRHFTSWEERTLPYKANSRTKVLRGDASAWGFVGGADVVAGAGVPVRLRPRDNDVRVSPPGDDCFVKALDELVAAA</sequence>
<gene>
    <name evidence="2" type="ORF">QLQ12_12510</name>
</gene>
<accession>A0ABT6WI52</accession>
<dbReference type="Proteomes" id="UP001241758">
    <property type="component" value="Unassembled WGS sequence"/>
</dbReference>
<comment type="caution">
    <text evidence="2">The sequence shown here is derived from an EMBL/GenBank/DDBJ whole genome shotgun (WGS) entry which is preliminary data.</text>
</comment>
<evidence type="ECO:0000313" key="3">
    <source>
        <dbReference type="Proteomes" id="UP001241758"/>
    </source>
</evidence>
<evidence type="ECO:0000259" key="1">
    <source>
        <dbReference type="PROSITE" id="PS50943"/>
    </source>
</evidence>
<evidence type="ECO:0000313" key="2">
    <source>
        <dbReference type="EMBL" id="MDI6099416.1"/>
    </source>
</evidence>
<organism evidence="2 3">
    <name type="scientific">Actinoplanes sandaracinus</name>
    <dbReference type="NCBI Taxonomy" id="3045177"/>
    <lineage>
        <taxon>Bacteria</taxon>
        <taxon>Bacillati</taxon>
        <taxon>Actinomycetota</taxon>
        <taxon>Actinomycetes</taxon>
        <taxon>Micromonosporales</taxon>
        <taxon>Micromonosporaceae</taxon>
        <taxon>Actinoplanes</taxon>
    </lineage>
</organism>
<feature type="domain" description="HTH cro/C1-type" evidence="1">
    <location>
        <begin position="47"/>
        <end position="101"/>
    </location>
</feature>
<dbReference type="SMART" id="SM00530">
    <property type="entry name" value="HTH_XRE"/>
    <property type="match status" value="1"/>
</dbReference>
<proteinExistence type="predicted"/>